<dbReference type="PANTHER" id="PTHR43630:SF2">
    <property type="entry name" value="GLYCOSYLTRANSFERASE"/>
    <property type="match status" value="1"/>
</dbReference>
<dbReference type="AlphaFoldDB" id="A0A9X1F2N0"/>
<dbReference type="InterPro" id="IPR001173">
    <property type="entry name" value="Glyco_trans_2-like"/>
</dbReference>
<dbReference type="RefSeq" id="WP_218403825.1">
    <property type="nucleotide sequence ID" value="NZ_JAGSPC010000001.1"/>
</dbReference>
<dbReference type="Proteomes" id="UP001138681">
    <property type="component" value="Unassembled WGS sequence"/>
</dbReference>
<comment type="caution">
    <text evidence="3">The sequence shown here is derived from an EMBL/GenBank/DDBJ whole genome shotgun (WGS) entry which is preliminary data.</text>
</comment>
<evidence type="ECO:0000313" key="4">
    <source>
        <dbReference type="Proteomes" id="UP001138681"/>
    </source>
</evidence>
<protein>
    <submittedName>
        <fullName evidence="3">Glycosyltransferase family 2 protein</fullName>
    </submittedName>
</protein>
<proteinExistence type="inferred from homology"/>
<dbReference type="PANTHER" id="PTHR43630">
    <property type="entry name" value="POLY-BETA-1,6-N-ACETYL-D-GLUCOSAMINE SYNTHASE"/>
    <property type="match status" value="1"/>
</dbReference>
<organism evidence="3 4">
    <name type="scientific">Erythrobacter crassostreae</name>
    <dbReference type="NCBI Taxonomy" id="2828328"/>
    <lineage>
        <taxon>Bacteria</taxon>
        <taxon>Pseudomonadati</taxon>
        <taxon>Pseudomonadota</taxon>
        <taxon>Alphaproteobacteria</taxon>
        <taxon>Sphingomonadales</taxon>
        <taxon>Erythrobacteraceae</taxon>
        <taxon>Erythrobacter/Porphyrobacter group</taxon>
        <taxon>Erythrobacter</taxon>
    </lineage>
</organism>
<evidence type="ECO:0000313" key="3">
    <source>
        <dbReference type="EMBL" id="MBV7258514.1"/>
    </source>
</evidence>
<keyword evidence="4" id="KW-1185">Reference proteome</keyword>
<dbReference type="Pfam" id="PF00535">
    <property type="entry name" value="Glycos_transf_2"/>
    <property type="match status" value="1"/>
</dbReference>
<dbReference type="CDD" id="cd02511">
    <property type="entry name" value="Beta4Glucosyltransferase"/>
    <property type="match status" value="1"/>
</dbReference>
<reference evidence="3" key="1">
    <citation type="submission" date="2021-04" db="EMBL/GenBank/DDBJ databases">
        <authorList>
            <person name="Pira H."/>
            <person name="Risdian C."/>
            <person name="Wink J."/>
        </authorList>
    </citation>
    <scope>NUCLEOTIDE SEQUENCE</scope>
    <source>
        <strain evidence="3">WH158</strain>
    </source>
</reference>
<evidence type="ECO:0000259" key="2">
    <source>
        <dbReference type="Pfam" id="PF00535"/>
    </source>
</evidence>
<comment type="similarity">
    <text evidence="1">Belongs to the glycosyltransferase 2 family. WaaE/KdtX subfamily.</text>
</comment>
<evidence type="ECO:0000256" key="1">
    <source>
        <dbReference type="ARBA" id="ARBA00038494"/>
    </source>
</evidence>
<accession>A0A9X1F2N0</accession>
<gene>
    <name evidence="3" type="ORF">KCG46_02860</name>
</gene>
<dbReference type="EMBL" id="JAGSPC010000001">
    <property type="protein sequence ID" value="MBV7258514.1"/>
    <property type="molecule type" value="Genomic_DNA"/>
</dbReference>
<name>A0A9X1F2N0_9SPHN</name>
<feature type="domain" description="Glycosyltransferase 2-like" evidence="2">
    <location>
        <begin position="10"/>
        <end position="128"/>
    </location>
</feature>
<sequence length="326" mass="36903">MSDAPLLTTIILTKNEEKHIERAIASVAGVSARIFVIDSGSTDRTVELAAANGATVLSNPWVNYSTQFNWALSQLPADTKWVLRLDADEYVTKPLAAEIESSLGGKSDNVAGVYVSRRMHFLGRRIKWGGIFPIRVARLFRYGRGRCESRWMDEHIIIEGDAAEFTGELIDDNHNSLTWWTEKHNSYSAREVVDLLNLEYGFIESETVADLSGGQQAGLKRWVKEHLYTRAPLGMRALIYFIYRYFFRLGFLDGREGTAFHFLQGFWYRYLVDMKYHEVQSHMRSEGVDAPEAIKRVLGIDLGLANTSPQTLDIDLKGQPTSQETA</sequence>